<reference evidence="6 7" key="1">
    <citation type="submission" date="2018-05" db="EMBL/GenBank/DDBJ databases">
        <title>Genomic Encyclopedia of Type Strains, Phase IV (KMG-IV): sequencing the most valuable type-strain genomes for metagenomic binning, comparative biology and taxonomic classification.</title>
        <authorList>
            <person name="Goeker M."/>
        </authorList>
    </citation>
    <scope>NUCLEOTIDE SEQUENCE [LARGE SCALE GENOMIC DNA]</scope>
    <source>
        <strain evidence="6 7">DSM 16097</strain>
    </source>
</reference>
<keyword evidence="2 6" id="KW-0489">Methyltransferase</keyword>
<dbReference type="EC" id="2.1.1.-" evidence="4"/>
<evidence type="ECO:0000256" key="5">
    <source>
        <dbReference type="SAM" id="MobiDB-lite"/>
    </source>
</evidence>
<name>A0A316GIR4_9RHOB</name>
<dbReference type="InterPro" id="IPR038601">
    <property type="entry name" value="MttB-like_sf"/>
</dbReference>
<dbReference type="InterPro" id="IPR010426">
    <property type="entry name" value="MTTB_MeTrfase"/>
</dbReference>
<keyword evidence="7" id="KW-1185">Reference proteome</keyword>
<dbReference type="AlphaFoldDB" id="A0A316GIR4"/>
<gene>
    <name evidence="6" type="ORF">C7455_104308</name>
</gene>
<evidence type="ECO:0000313" key="7">
    <source>
        <dbReference type="Proteomes" id="UP000245708"/>
    </source>
</evidence>
<accession>A0A316GIR4</accession>
<evidence type="ECO:0000256" key="4">
    <source>
        <dbReference type="PIRNR" id="PIRNR037567"/>
    </source>
</evidence>
<dbReference type="GO" id="GO:0008168">
    <property type="term" value="F:methyltransferase activity"/>
    <property type="evidence" value="ECO:0007669"/>
    <property type="project" value="UniProtKB-KW"/>
</dbReference>
<dbReference type="GO" id="GO:0015948">
    <property type="term" value="P:methanogenesis"/>
    <property type="evidence" value="ECO:0007669"/>
    <property type="project" value="UniProtKB-UniRule"/>
</dbReference>
<sequence>MGEVEPRPARTDPSAAAPHKAHPMTDAADLTAPRRRRTGGRAGHSARAGHEVIDQMPWRVPLNTDRPTEPLPPEGVQAIHDGAMRVLSEIGIEFLNDEALGHLRDAGCKIEGQTARFDRQFVEEMVAKAPPSFTLTPRNLARQITIGEGHIVFGNVSSPPNAWDLVRGKRPGDMETYREFIKLTQYFNCMHFAGGYPVEPIDVHASVRHLDCLYDKLTLTDKVVHAYSLGPERVEDVMEMVRIAGGLSHAEFDATPRMYTNINSVSPLKHDWPMLDGAMRLARRGQPVVVTPFTLAGAMAPVTLSGAVMLSVAEALAAIALLQWIAPGCPVAIGTFTSNVDMKSGAPAFGTPEYIRATQMTGQMARFYRLPLRSSGVCAANVPDAQAMWETMNSLWAAVQSGTNMVYHAAGWLEGGLIASPEKFVMDCEVLQQFQRYFEPQILGTSEVDLAIDTIAEVGPGGHFFGCQHTQDRYQDAFYGPFLSDWRNYEAWQLAGSVGTTERAHGIYKRIIAEFEPPPMDAGTQDELTDFVARRKREGGAPTDF</sequence>
<comment type="similarity">
    <text evidence="1 4">Belongs to the trimethylamine methyltransferase family.</text>
</comment>
<protein>
    <recommendedName>
        <fullName evidence="4">Methyltransferase</fullName>
        <ecNumber evidence="4">2.1.1.-</ecNumber>
    </recommendedName>
</protein>
<dbReference type="EMBL" id="QGGW01000004">
    <property type="protein sequence ID" value="PWK60670.1"/>
    <property type="molecule type" value="Genomic_DNA"/>
</dbReference>
<feature type="region of interest" description="Disordered" evidence="5">
    <location>
        <begin position="1"/>
        <end position="47"/>
    </location>
</feature>
<dbReference type="GO" id="GO:0032259">
    <property type="term" value="P:methylation"/>
    <property type="evidence" value="ECO:0007669"/>
    <property type="project" value="UniProtKB-KW"/>
</dbReference>
<evidence type="ECO:0000256" key="1">
    <source>
        <dbReference type="ARBA" id="ARBA00007137"/>
    </source>
</evidence>
<evidence type="ECO:0000256" key="3">
    <source>
        <dbReference type="ARBA" id="ARBA00022679"/>
    </source>
</evidence>
<dbReference type="PIRSF" id="PIRSF037567">
    <property type="entry name" value="MTTB_MeTrfase"/>
    <property type="match status" value="1"/>
</dbReference>
<evidence type="ECO:0000313" key="6">
    <source>
        <dbReference type="EMBL" id="PWK60670.1"/>
    </source>
</evidence>
<comment type="caution">
    <text evidence="6">The sequence shown here is derived from an EMBL/GenBank/DDBJ whole genome shotgun (WGS) entry which is preliminary data.</text>
</comment>
<feature type="compositionally biased region" description="Basic and acidic residues" evidence="5">
    <location>
        <begin position="1"/>
        <end position="10"/>
    </location>
</feature>
<dbReference type="Gene3D" id="3.20.20.480">
    <property type="entry name" value="Trimethylamine methyltransferase-like"/>
    <property type="match status" value="1"/>
</dbReference>
<proteinExistence type="inferred from homology"/>
<organism evidence="6 7">
    <name type="scientific">Roseicyclus mahoneyensis</name>
    <dbReference type="NCBI Taxonomy" id="164332"/>
    <lineage>
        <taxon>Bacteria</taxon>
        <taxon>Pseudomonadati</taxon>
        <taxon>Pseudomonadota</taxon>
        <taxon>Alphaproteobacteria</taxon>
        <taxon>Rhodobacterales</taxon>
        <taxon>Roseobacteraceae</taxon>
        <taxon>Roseicyclus</taxon>
    </lineage>
</organism>
<dbReference type="Pfam" id="PF06253">
    <property type="entry name" value="MTTB"/>
    <property type="match status" value="1"/>
</dbReference>
<keyword evidence="3 4" id="KW-0808">Transferase</keyword>
<evidence type="ECO:0000256" key="2">
    <source>
        <dbReference type="ARBA" id="ARBA00022603"/>
    </source>
</evidence>
<dbReference type="Proteomes" id="UP000245708">
    <property type="component" value="Unassembled WGS sequence"/>
</dbReference>